<keyword evidence="4" id="KW-1185">Reference proteome</keyword>
<evidence type="ECO:0000256" key="2">
    <source>
        <dbReference type="SAM" id="Phobius"/>
    </source>
</evidence>
<accession>A0ABZ1F830</accession>
<evidence type="ECO:0000256" key="1">
    <source>
        <dbReference type="SAM" id="MobiDB-lite"/>
    </source>
</evidence>
<dbReference type="RefSeq" id="WP_161269237.1">
    <property type="nucleotide sequence ID" value="NZ_CP109084.1"/>
</dbReference>
<organism evidence="3 4">
    <name type="scientific">Streptomyces cyaneofuscatus</name>
    <dbReference type="NCBI Taxonomy" id="66883"/>
    <lineage>
        <taxon>Bacteria</taxon>
        <taxon>Bacillati</taxon>
        <taxon>Actinomycetota</taxon>
        <taxon>Actinomycetes</taxon>
        <taxon>Kitasatosporales</taxon>
        <taxon>Streptomycetaceae</taxon>
        <taxon>Streptomyces</taxon>
    </lineage>
</organism>
<evidence type="ECO:0000313" key="3">
    <source>
        <dbReference type="EMBL" id="WSB12609.1"/>
    </source>
</evidence>
<sequence>MDHDRTAAPLSADEADARARQLITEAYAPPYEVPTSYRDETEPTAYVPTPPVAQPGRPPMSQRATDASALMLSGSVAALSVGGATSLVLYTLGQVDPVTLAIGATGPVALVLAAGSLLKAVGRAKAAAAPTEVHNHYTGPVRQESTTVSSTTKGLFAKNRNDVR</sequence>
<keyword evidence="2" id="KW-0812">Transmembrane</keyword>
<reference evidence="3 4" key="1">
    <citation type="submission" date="2022-10" db="EMBL/GenBank/DDBJ databases">
        <title>The complete genomes of actinobacterial strains from the NBC collection.</title>
        <authorList>
            <person name="Joergensen T.S."/>
            <person name="Alvarez Arevalo M."/>
            <person name="Sterndorff E.B."/>
            <person name="Faurdal D."/>
            <person name="Vuksanovic O."/>
            <person name="Mourched A.-S."/>
            <person name="Charusanti P."/>
            <person name="Shaw S."/>
            <person name="Blin K."/>
            <person name="Weber T."/>
        </authorList>
    </citation>
    <scope>NUCLEOTIDE SEQUENCE [LARGE SCALE GENOMIC DNA]</scope>
    <source>
        <strain evidence="3 4">NBC 01792</strain>
        <plasmid evidence="3 4">unnamed1</plasmid>
    </source>
</reference>
<feature type="transmembrane region" description="Helical" evidence="2">
    <location>
        <begin position="98"/>
        <end position="118"/>
    </location>
</feature>
<name>A0ABZ1F830_9ACTN</name>
<gene>
    <name evidence="3" type="ORF">OG849_35535</name>
</gene>
<keyword evidence="2" id="KW-1133">Transmembrane helix</keyword>
<dbReference type="Proteomes" id="UP001356428">
    <property type="component" value="Plasmid unnamed1"/>
</dbReference>
<keyword evidence="2" id="KW-0472">Membrane</keyword>
<feature type="compositionally biased region" description="Pro residues" evidence="1">
    <location>
        <begin position="48"/>
        <end position="58"/>
    </location>
</feature>
<proteinExistence type="predicted"/>
<protein>
    <submittedName>
        <fullName evidence="3">Uncharacterized protein</fullName>
    </submittedName>
</protein>
<feature type="compositionally biased region" description="Polar residues" evidence="1">
    <location>
        <begin position="143"/>
        <end position="153"/>
    </location>
</feature>
<feature type="region of interest" description="Disordered" evidence="1">
    <location>
        <begin position="31"/>
        <end position="63"/>
    </location>
</feature>
<keyword evidence="3" id="KW-0614">Plasmid</keyword>
<dbReference type="EMBL" id="CP109084">
    <property type="protein sequence ID" value="WSB12609.1"/>
    <property type="molecule type" value="Genomic_DNA"/>
</dbReference>
<feature type="transmembrane region" description="Helical" evidence="2">
    <location>
        <begin position="69"/>
        <end position="92"/>
    </location>
</feature>
<evidence type="ECO:0000313" key="4">
    <source>
        <dbReference type="Proteomes" id="UP001356428"/>
    </source>
</evidence>
<geneLocation type="plasmid" evidence="3 4">
    <name>unnamed1</name>
</geneLocation>
<feature type="region of interest" description="Disordered" evidence="1">
    <location>
        <begin position="141"/>
        <end position="164"/>
    </location>
</feature>